<dbReference type="Proteomes" id="UP000585474">
    <property type="component" value="Unassembled WGS sequence"/>
</dbReference>
<keyword evidence="3" id="KW-1185">Reference proteome</keyword>
<sequence>MSDSSDPLLWGKMDEVVKYVDVSSFMFFEVTGDSEASCELNEEAYEIDVAEDDAQSCSCDLMDFEDVGHTNDEDYHVDDDDDEEEEEEEEEEVQDWSGGDEVVVTSGTGGGGSCKKRRICVESSSTIESMNEMEKSRLFWRLVWHLESVFVVCFLSAFVCWSFV</sequence>
<dbReference type="PANTHER" id="PTHR35726:SF4">
    <property type="entry name" value="GLUTAMIC ACID-RICH PROTEIN-LIKE"/>
    <property type="match status" value="1"/>
</dbReference>
<protein>
    <submittedName>
        <fullName evidence="2">Uncharacterized protein</fullName>
    </submittedName>
</protein>
<gene>
    <name evidence="2" type="ORF">Acr_17g0002200</name>
</gene>
<evidence type="ECO:0000313" key="2">
    <source>
        <dbReference type="EMBL" id="GFZ04648.1"/>
    </source>
</evidence>
<evidence type="ECO:0000313" key="3">
    <source>
        <dbReference type="Proteomes" id="UP000585474"/>
    </source>
</evidence>
<dbReference type="OrthoDB" id="1077311at2759"/>
<proteinExistence type="predicted"/>
<evidence type="ECO:0000256" key="1">
    <source>
        <dbReference type="SAM" id="MobiDB-lite"/>
    </source>
</evidence>
<organism evidence="2 3">
    <name type="scientific">Actinidia rufa</name>
    <dbReference type="NCBI Taxonomy" id="165716"/>
    <lineage>
        <taxon>Eukaryota</taxon>
        <taxon>Viridiplantae</taxon>
        <taxon>Streptophyta</taxon>
        <taxon>Embryophyta</taxon>
        <taxon>Tracheophyta</taxon>
        <taxon>Spermatophyta</taxon>
        <taxon>Magnoliopsida</taxon>
        <taxon>eudicotyledons</taxon>
        <taxon>Gunneridae</taxon>
        <taxon>Pentapetalae</taxon>
        <taxon>asterids</taxon>
        <taxon>Ericales</taxon>
        <taxon>Actinidiaceae</taxon>
        <taxon>Actinidia</taxon>
    </lineage>
</organism>
<feature type="region of interest" description="Disordered" evidence="1">
    <location>
        <begin position="65"/>
        <end position="114"/>
    </location>
</feature>
<dbReference type="EMBL" id="BJWL01000017">
    <property type="protein sequence ID" value="GFZ04648.1"/>
    <property type="molecule type" value="Genomic_DNA"/>
</dbReference>
<dbReference type="AlphaFoldDB" id="A0A7J0G1I7"/>
<feature type="compositionally biased region" description="Acidic residues" evidence="1">
    <location>
        <begin position="75"/>
        <end position="94"/>
    </location>
</feature>
<accession>A0A7J0G1I7</accession>
<dbReference type="PANTHER" id="PTHR35726">
    <property type="entry name" value="GLUTAMIC ACID-RICH PROTEIN-LIKE"/>
    <property type="match status" value="1"/>
</dbReference>
<feature type="compositionally biased region" description="Low complexity" evidence="1">
    <location>
        <begin position="97"/>
        <end position="106"/>
    </location>
</feature>
<reference evidence="2 3" key="1">
    <citation type="submission" date="2019-07" db="EMBL/GenBank/DDBJ databases">
        <title>De Novo Assembly of kiwifruit Actinidia rufa.</title>
        <authorList>
            <person name="Sugita-Konishi S."/>
            <person name="Sato K."/>
            <person name="Mori E."/>
            <person name="Abe Y."/>
            <person name="Kisaki G."/>
            <person name="Hamano K."/>
            <person name="Suezawa K."/>
            <person name="Otani M."/>
            <person name="Fukuda T."/>
            <person name="Manabe T."/>
            <person name="Gomi K."/>
            <person name="Tabuchi M."/>
            <person name="Akimitsu K."/>
            <person name="Kataoka I."/>
        </authorList>
    </citation>
    <scope>NUCLEOTIDE SEQUENCE [LARGE SCALE GENOMIC DNA]</scope>
    <source>
        <strain evidence="3">cv. Fuchu</strain>
    </source>
</reference>
<comment type="caution">
    <text evidence="2">The sequence shown here is derived from an EMBL/GenBank/DDBJ whole genome shotgun (WGS) entry which is preliminary data.</text>
</comment>
<name>A0A7J0G1I7_9ERIC</name>